<dbReference type="InterPro" id="IPR016035">
    <property type="entry name" value="Acyl_Trfase/lysoPLipase"/>
</dbReference>
<keyword evidence="2" id="KW-0808">Transferase</keyword>
<dbReference type="SUPFAM" id="SSF55048">
    <property type="entry name" value="Probable ACP-binding domain of malonyl-CoA ACP transacylase"/>
    <property type="match status" value="1"/>
</dbReference>
<evidence type="ECO:0000313" key="6">
    <source>
        <dbReference type="EMBL" id="SUZ85504.1"/>
    </source>
</evidence>
<evidence type="ECO:0000256" key="1">
    <source>
        <dbReference type="ARBA" id="ARBA00013258"/>
    </source>
</evidence>
<evidence type="ECO:0000256" key="2">
    <source>
        <dbReference type="ARBA" id="ARBA00022679"/>
    </source>
</evidence>
<dbReference type="Gene3D" id="3.30.70.250">
    <property type="entry name" value="Malonyl-CoA ACP transacylase, ACP-binding"/>
    <property type="match status" value="1"/>
</dbReference>
<dbReference type="InterPro" id="IPR001227">
    <property type="entry name" value="Ac_transferase_dom_sf"/>
</dbReference>
<name>A0A381R2R0_9ZZZZ</name>
<dbReference type="PANTHER" id="PTHR42681">
    <property type="entry name" value="MALONYL-COA-ACYL CARRIER PROTEIN TRANSACYLASE, MITOCHONDRIAL"/>
    <property type="match status" value="1"/>
</dbReference>
<dbReference type="InterPro" id="IPR014043">
    <property type="entry name" value="Acyl_transferase_dom"/>
</dbReference>
<reference evidence="6" key="1">
    <citation type="submission" date="2018-05" db="EMBL/GenBank/DDBJ databases">
        <authorList>
            <person name="Lanie J.A."/>
            <person name="Ng W.-L."/>
            <person name="Kazmierczak K.M."/>
            <person name="Andrzejewski T.M."/>
            <person name="Davidsen T.M."/>
            <person name="Wayne K.J."/>
            <person name="Tettelin H."/>
            <person name="Glass J.I."/>
            <person name="Rusch D."/>
            <person name="Podicherti R."/>
            <person name="Tsui H.-C.T."/>
            <person name="Winkler M.E."/>
        </authorList>
    </citation>
    <scope>NUCLEOTIDE SEQUENCE</scope>
</reference>
<dbReference type="PANTHER" id="PTHR42681:SF1">
    <property type="entry name" value="MALONYL-COA-ACYL CARRIER PROTEIN TRANSACYLASE, MITOCHONDRIAL"/>
    <property type="match status" value="1"/>
</dbReference>
<evidence type="ECO:0000256" key="4">
    <source>
        <dbReference type="ARBA" id="ARBA00048462"/>
    </source>
</evidence>
<comment type="catalytic activity">
    <reaction evidence="4">
        <text>holo-[ACP] + malonyl-CoA = malonyl-[ACP] + CoA</text>
        <dbReference type="Rhea" id="RHEA:41792"/>
        <dbReference type="Rhea" id="RHEA-COMP:9623"/>
        <dbReference type="Rhea" id="RHEA-COMP:9685"/>
        <dbReference type="ChEBI" id="CHEBI:57287"/>
        <dbReference type="ChEBI" id="CHEBI:57384"/>
        <dbReference type="ChEBI" id="CHEBI:64479"/>
        <dbReference type="ChEBI" id="CHEBI:78449"/>
        <dbReference type="EC" id="2.3.1.39"/>
    </reaction>
</comment>
<evidence type="ECO:0000256" key="3">
    <source>
        <dbReference type="ARBA" id="ARBA00023315"/>
    </source>
</evidence>
<dbReference type="EMBL" id="UINC01001638">
    <property type="protein sequence ID" value="SUZ85504.1"/>
    <property type="molecule type" value="Genomic_DNA"/>
</dbReference>
<feature type="domain" description="Malonyl-CoA:ACP transacylase (MAT)" evidence="5">
    <location>
        <begin position="25"/>
        <end position="315"/>
    </location>
</feature>
<protein>
    <recommendedName>
        <fullName evidence="1">[acyl-carrier-protein] S-malonyltransferase</fullName>
        <ecNumber evidence="1">2.3.1.39</ecNumber>
    </recommendedName>
</protein>
<dbReference type="GO" id="GO:0006633">
    <property type="term" value="P:fatty acid biosynthetic process"/>
    <property type="evidence" value="ECO:0007669"/>
    <property type="project" value="TreeGrafter"/>
</dbReference>
<feature type="non-terminal residue" evidence="6">
    <location>
        <position position="1"/>
    </location>
</feature>
<dbReference type="SMART" id="SM00827">
    <property type="entry name" value="PKS_AT"/>
    <property type="match status" value="1"/>
</dbReference>
<dbReference type="InterPro" id="IPR050858">
    <property type="entry name" value="Mal-CoA-ACP_Trans/PKS_FabD"/>
</dbReference>
<dbReference type="Gene3D" id="3.40.366.10">
    <property type="entry name" value="Malonyl-Coenzyme A Acyl Carrier Protein, domain 2"/>
    <property type="match status" value="1"/>
</dbReference>
<sequence length="412" mass="43276">VKPFGPKCGPTHKVIAQGGRVLAFTFPGQGSQKPGMGSPWVNHESWELVEEASEACGRDVGQLLLDAEAEELKQTRNSQLTTFVVSMVVLDAVERTGVAPNLAAGHSLGEYSALCASGALSFEDAVRLVAERGEAMQIAADEQEGAMAAILGLDDDLVVAACARIGGDVWVANYNAPGQVVIAGSPAAVTEAGEKAKELGAKRAMALPVGGAFHTPFMSPARDRLRKALGEVEVRAPAVPIVANVDATARDEADEWPELLASQLCSPVQWRQSLYTLSDAGCTTFVELGPGTVLTGMAKRTLKESMTLSVGAPEELDALLVAVTDLGSSEQPAAGTGEHLYVTERLVVSPCAGTFTPQEGLDSDQIIAVGDVVGWVAEEEVRSPFSGAIMDFIALEGERVTARQPIAWLRTN</sequence>
<keyword evidence="3" id="KW-0012">Acyltransferase</keyword>
<dbReference type="InterPro" id="IPR004410">
    <property type="entry name" value="Malonyl_CoA-ACP_transAc_FabD"/>
</dbReference>
<dbReference type="GO" id="GO:0004314">
    <property type="term" value="F:[acyl-carrier-protein] S-malonyltransferase activity"/>
    <property type="evidence" value="ECO:0007669"/>
    <property type="project" value="UniProtKB-EC"/>
</dbReference>
<gene>
    <name evidence="6" type="ORF">METZ01_LOCUS38358</name>
</gene>
<dbReference type="FunFam" id="3.30.70.250:FF:000001">
    <property type="entry name" value="Malonyl CoA-acyl carrier protein transacylase"/>
    <property type="match status" value="1"/>
</dbReference>
<proteinExistence type="predicted"/>
<dbReference type="AlphaFoldDB" id="A0A381R2R0"/>
<evidence type="ECO:0000259" key="5">
    <source>
        <dbReference type="SMART" id="SM00827"/>
    </source>
</evidence>
<dbReference type="Pfam" id="PF00698">
    <property type="entry name" value="Acyl_transf_1"/>
    <property type="match status" value="1"/>
</dbReference>
<dbReference type="SUPFAM" id="SSF52151">
    <property type="entry name" value="FabD/lysophospholipase-like"/>
    <property type="match status" value="1"/>
</dbReference>
<dbReference type="EC" id="2.3.1.39" evidence="1"/>
<accession>A0A381R2R0</accession>
<dbReference type="GO" id="GO:0005829">
    <property type="term" value="C:cytosol"/>
    <property type="evidence" value="ECO:0007669"/>
    <property type="project" value="TreeGrafter"/>
</dbReference>
<organism evidence="6">
    <name type="scientific">marine metagenome</name>
    <dbReference type="NCBI Taxonomy" id="408172"/>
    <lineage>
        <taxon>unclassified sequences</taxon>
        <taxon>metagenomes</taxon>
        <taxon>ecological metagenomes</taxon>
    </lineage>
</organism>
<dbReference type="InterPro" id="IPR016036">
    <property type="entry name" value="Malonyl_transacylase_ACP-bd"/>
</dbReference>
<dbReference type="NCBIfam" id="TIGR00128">
    <property type="entry name" value="fabD"/>
    <property type="match status" value="1"/>
</dbReference>